<dbReference type="Proteomes" id="UP000051181">
    <property type="component" value="Unassembled WGS sequence"/>
</dbReference>
<dbReference type="GeneID" id="65918404"/>
<dbReference type="RefSeq" id="WP_010010435.1">
    <property type="nucleotide sequence ID" value="NZ_AZCN01000001.1"/>
</dbReference>
<protein>
    <submittedName>
        <fullName evidence="2">Multitransmembrane protein</fullName>
    </submittedName>
</protein>
<proteinExistence type="predicted"/>
<dbReference type="InterPro" id="IPR012507">
    <property type="entry name" value="YibE_F"/>
</dbReference>
<keyword evidence="1" id="KW-0472">Membrane</keyword>
<feature type="transmembrane region" description="Helical" evidence="1">
    <location>
        <begin position="196"/>
        <end position="221"/>
    </location>
</feature>
<accession>A0A0R1FHX4</accession>
<dbReference type="PATRIC" id="fig|913848.6.peg.88"/>
<evidence type="ECO:0000256" key="1">
    <source>
        <dbReference type="SAM" id="Phobius"/>
    </source>
</evidence>
<evidence type="ECO:0000313" key="3">
    <source>
        <dbReference type="Proteomes" id="UP000051181"/>
    </source>
</evidence>
<feature type="transmembrane region" description="Helical" evidence="1">
    <location>
        <begin position="241"/>
        <end position="266"/>
    </location>
</feature>
<organism evidence="2 3">
    <name type="scientific">Loigolactobacillus coryniformis subsp. coryniformis KCTC 3167 = DSM 20001</name>
    <dbReference type="NCBI Taxonomy" id="913848"/>
    <lineage>
        <taxon>Bacteria</taxon>
        <taxon>Bacillati</taxon>
        <taxon>Bacillota</taxon>
        <taxon>Bacilli</taxon>
        <taxon>Lactobacillales</taxon>
        <taxon>Lactobacillaceae</taxon>
        <taxon>Loigolactobacillus</taxon>
    </lineage>
</organism>
<feature type="transmembrane region" description="Helical" evidence="1">
    <location>
        <begin position="119"/>
        <end position="136"/>
    </location>
</feature>
<dbReference type="EMBL" id="AZCN01000001">
    <property type="protein sequence ID" value="KRK19345.1"/>
    <property type="molecule type" value="Genomic_DNA"/>
</dbReference>
<feature type="transmembrane region" description="Helical" evidence="1">
    <location>
        <begin position="143"/>
        <end position="163"/>
    </location>
</feature>
<feature type="transmembrane region" description="Helical" evidence="1">
    <location>
        <begin position="334"/>
        <end position="359"/>
    </location>
</feature>
<sequence length="366" mass="40183">MGKQLRRWWRPILLIVGGLLLVIGTRYAAPLYRQSIMQVTASKVTRMTKTEDEFNNRDHQYTQQLTGRLLNGSQRGQLIHVKNVYTASGAFDQKYRVGDQVFISMTRKSILIKGLKRDTVLLTLLWLAVVLLVLMLHRAGMMALLSVLLNLVIFFLAIELDLVLHSNGFLWLFGGLALVFALLTLWLILGPTKQMVITFAATVSGTVLSMGLSVLVLVLTQHKGIYYETMDYVTQVAPQPLFLAATLLGSLGAVMDESTDIVATLFELKADKPEISALELFQAGRQVGTAIMGPLISVLLLIFIAETMPIALLLLKNGNSWGYTFSMTMSLGMAQSLISGIGIVLAIPVVSFLASRLLVTKAGAVK</sequence>
<keyword evidence="1" id="KW-0812">Transmembrane</keyword>
<name>A0A0R1FHX4_9LACO</name>
<reference evidence="2 3" key="1">
    <citation type="journal article" date="2015" name="Genome Announc.">
        <title>Expanding the biotechnology potential of lactobacilli through comparative genomics of 213 strains and associated genera.</title>
        <authorList>
            <person name="Sun Z."/>
            <person name="Harris H.M."/>
            <person name="McCann A."/>
            <person name="Guo C."/>
            <person name="Argimon S."/>
            <person name="Zhang W."/>
            <person name="Yang X."/>
            <person name="Jeffery I.B."/>
            <person name="Cooney J.C."/>
            <person name="Kagawa T.F."/>
            <person name="Liu W."/>
            <person name="Song Y."/>
            <person name="Salvetti E."/>
            <person name="Wrobel A."/>
            <person name="Rasinkangas P."/>
            <person name="Parkhill J."/>
            <person name="Rea M.C."/>
            <person name="O'Sullivan O."/>
            <person name="Ritari J."/>
            <person name="Douillard F.P."/>
            <person name="Paul Ross R."/>
            <person name="Yang R."/>
            <person name="Briner A.E."/>
            <person name="Felis G.E."/>
            <person name="de Vos W.M."/>
            <person name="Barrangou R."/>
            <person name="Klaenhammer T.R."/>
            <person name="Caufield P.W."/>
            <person name="Cui Y."/>
            <person name="Zhang H."/>
            <person name="O'Toole P.W."/>
        </authorList>
    </citation>
    <scope>NUCLEOTIDE SEQUENCE [LARGE SCALE GENOMIC DNA]</scope>
    <source>
        <strain evidence="2 3">DSM 20001</strain>
    </source>
</reference>
<feature type="transmembrane region" description="Helical" evidence="1">
    <location>
        <begin position="169"/>
        <end position="189"/>
    </location>
</feature>
<dbReference type="eggNOG" id="COG5438">
    <property type="taxonomic scope" value="Bacteria"/>
</dbReference>
<gene>
    <name evidence="2" type="ORF">FD22_GL000090</name>
</gene>
<dbReference type="PANTHER" id="PTHR41771">
    <property type="entry name" value="MEMBRANE PROTEIN-RELATED"/>
    <property type="match status" value="1"/>
</dbReference>
<dbReference type="AlphaFoldDB" id="A0A0R1FHX4"/>
<comment type="caution">
    <text evidence="2">The sequence shown here is derived from an EMBL/GenBank/DDBJ whole genome shotgun (WGS) entry which is preliminary data.</text>
</comment>
<dbReference type="Pfam" id="PF07907">
    <property type="entry name" value="YibE_F"/>
    <property type="match status" value="1"/>
</dbReference>
<evidence type="ECO:0000313" key="2">
    <source>
        <dbReference type="EMBL" id="KRK19345.1"/>
    </source>
</evidence>
<keyword evidence="1" id="KW-1133">Transmembrane helix</keyword>
<feature type="transmembrane region" description="Helical" evidence="1">
    <location>
        <begin position="287"/>
        <end position="314"/>
    </location>
</feature>
<dbReference type="PANTHER" id="PTHR41771:SF1">
    <property type="entry name" value="MEMBRANE PROTEIN"/>
    <property type="match status" value="1"/>
</dbReference>